<dbReference type="InterPro" id="IPR001107">
    <property type="entry name" value="Band_7"/>
</dbReference>
<dbReference type="SUPFAM" id="SSF117892">
    <property type="entry name" value="Band 7/SPFH domain"/>
    <property type="match status" value="1"/>
</dbReference>
<dbReference type="Proteomes" id="UP000195221">
    <property type="component" value="Unassembled WGS sequence"/>
</dbReference>
<dbReference type="SMART" id="SM00244">
    <property type="entry name" value="PHB"/>
    <property type="match status" value="1"/>
</dbReference>
<comment type="caution">
    <text evidence="9">The sequence shown here is derived from an EMBL/GenBank/DDBJ whole genome shotgun (WGS) entry which is preliminary data.</text>
</comment>
<dbReference type="NCBIfam" id="TIGR01932">
    <property type="entry name" value="hflC"/>
    <property type="match status" value="1"/>
</dbReference>
<evidence type="ECO:0000256" key="5">
    <source>
        <dbReference type="ARBA" id="ARBA00023136"/>
    </source>
</evidence>
<dbReference type="GO" id="GO:0016020">
    <property type="term" value="C:membrane"/>
    <property type="evidence" value="ECO:0007669"/>
    <property type="project" value="UniProtKB-SubCell"/>
</dbReference>
<dbReference type="PIRSF" id="PIRSF005651">
    <property type="entry name" value="HflC"/>
    <property type="match status" value="1"/>
</dbReference>
<name>A0A242MLN5_CABSO</name>
<feature type="region of interest" description="Disordered" evidence="7">
    <location>
        <begin position="288"/>
        <end position="309"/>
    </location>
</feature>
<evidence type="ECO:0000256" key="7">
    <source>
        <dbReference type="SAM" id="MobiDB-lite"/>
    </source>
</evidence>
<comment type="subcellular location">
    <subcellularLocation>
        <location evidence="1">Membrane</location>
        <topology evidence="1">Single-pass membrane protein</topology>
    </subcellularLocation>
</comment>
<evidence type="ECO:0000256" key="2">
    <source>
        <dbReference type="ARBA" id="ARBA00007862"/>
    </source>
</evidence>
<evidence type="ECO:0000256" key="4">
    <source>
        <dbReference type="ARBA" id="ARBA00022989"/>
    </source>
</evidence>
<organism evidence="9 10">
    <name type="scientific">Caballeronia sordidicola</name>
    <name type="common">Burkholderia sordidicola</name>
    <dbReference type="NCBI Taxonomy" id="196367"/>
    <lineage>
        <taxon>Bacteria</taxon>
        <taxon>Pseudomonadati</taxon>
        <taxon>Pseudomonadota</taxon>
        <taxon>Betaproteobacteria</taxon>
        <taxon>Burkholderiales</taxon>
        <taxon>Burkholderiaceae</taxon>
        <taxon>Caballeronia</taxon>
    </lineage>
</organism>
<dbReference type="EMBL" id="NBTZ01000100">
    <property type="protein sequence ID" value="OTP71883.1"/>
    <property type="molecule type" value="Genomic_DNA"/>
</dbReference>
<evidence type="ECO:0000259" key="8">
    <source>
        <dbReference type="SMART" id="SM00244"/>
    </source>
</evidence>
<evidence type="ECO:0000256" key="1">
    <source>
        <dbReference type="ARBA" id="ARBA00004167"/>
    </source>
</evidence>
<reference evidence="9 10" key="1">
    <citation type="submission" date="2017-03" db="EMBL/GenBank/DDBJ databases">
        <title>Genome analysis of strain PAMC 26577.</title>
        <authorList>
            <person name="Oh H.-M."/>
            <person name="Yang J.-A."/>
        </authorList>
    </citation>
    <scope>NUCLEOTIDE SEQUENCE [LARGE SCALE GENOMIC DNA]</scope>
    <source>
        <strain evidence="9 10">PAMC 26577</strain>
    </source>
</reference>
<keyword evidence="5" id="KW-0472">Membrane</keyword>
<dbReference type="CDD" id="cd03405">
    <property type="entry name" value="SPFH_HflC"/>
    <property type="match status" value="1"/>
</dbReference>
<keyword evidence="4" id="KW-1133">Transmembrane helix</keyword>
<feature type="domain" description="Band 7" evidence="8">
    <location>
        <begin position="25"/>
        <end position="189"/>
    </location>
</feature>
<comment type="function">
    <text evidence="6">HflC and HflK could regulate a protease.</text>
</comment>
<dbReference type="InterPro" id="IPR036013">
    <property type="entry name" value="Band_7/SPFH_dom_sf"/>
</dbReference>
<feature type="compositionally biased region" description="Low complexity" evidence="7">
    <location>
        <begin position="293"/>
        <end position="309"/>
    </location>
</feature>
<comment type="similarity">
    <text evidence="2 6">Belongs to the band 7/mec-2 family. HflC subfamily.</text>
</comment>
<evidence type="ECO:0000256" key="3">
    <source>
        <dbReference type="ARBA" id="ARBA00022692"/>
    </source>
</evidence>
<dbReference type="AlphaFoldDB" id="A0A242MLN5"/>
<keyword evidence="3" id="KW-0812">Transmembrane</keyword>
<dbReference type="Pfam" id="PF01145">
    <property type="entry name" value="Band_7"/>
    <property type="match status" value="1"/>
</dbReference>
<sequence>MRSAIMNRIVALVVAVVVVLFIGSSMMFVVDERHAGVVTAHGGGDPKLVTPGLHFKLPPPFQTLTLIDTRTLTIDEAGTDRFNTSDKNEVIVNTVIKYRVADPLKLFVSNEKNTQTAQDRLAALTRTALTSSFTKRPLADVLGEQQAIGTEAQKAIEQPAAAFGVELVDVQLTRIDFPAAVADSVYKRMIAARQQAAAEERAKGTADADAIKANADRQQEAILADAYKEAQTIKGEGDGRAASIAADAYGVDPQFYQFYQSLEAYKKTFNAGDVMVVDPSSDFFRFMRSPNGAAPSAADATTPAPARKR</sequence>
<evidence type="ECO:0000313" key="9">
    <source>
        <dbReference type="EMBL" id="OTP71883.1"/>
    </source>
</evidence>
<dbReference type="PANTHER" id="PTHR42911">
    <property type="entry name" value="MODULATOR OF FTSH PROTEASE HFLC"/>
    <property type="match status" value="1"/>
</dbReference>
<protein>
    <recommendedName>
        <fullName evidence="6">Protein HflC</fullName>
    </recommendedName>
</protein>
<dbReference type="InterPro" id="IPR010200">
    <property type="entry name" value="HflC"/>
</dbReference>
<dbReference type="Gene3D" id="3.30.479.30">
    <property type="entry name" value="Band 7 domain"/>
    <property type="match status" value="1"/>
</dbReference>
<evidence type="ECO:0000256" key="6">
    <source>
        <dbReference type="PIRNR" id="PIRNR005651"/>
    </source>
</evidence>
<proteinExistence type="inferred from homology"/>
<dbReference type="PANTHER" id="PTHR42911:SF1">
    <property type="entry name" value="MODULATOR OF FTSH PROTEASE HFLC"/>
    <property type="match status" value="1"/>
</dbReference>
<evidence type="ECO:0000313" key="10">
    <source>
        <dbReference type="Proteomes" id="UP000195221"/>
    </source>
</evidence>
<accession>A0A242MLN5</accession>
<gene>
    <name evidence="9" type="ORF">PAMC26577_23260</name>
</gene>